<keyword evidence="7 16" id="KW-0808">Transferase</keyword>
<dbReference type="Proteomes" id="UP001065373">
    <property type="component" value="Chromosome"/>
</dbReference>
<evidence type="ECO:0000256" key="1">
    <source>
        <dbReference type="ARBA" id="ARBA00005219"/>
    </source>
</evidence>
<keyword evidence="10 16" id="KW-0418">Kinase</keyword>
<keyword evidence="6 16" id="KW-0288">FMN</keyword>
<accession>A0A9E7RUY3</accession>
<dbReference type="GO" id="GO:0000166">
    <property type="term" value="F:nucleotide binding"/>
    <property type="evidence" value="ECO:0007669"/>
    <property type="project" value="UniProtKB-UniRule"/>
</dbReference>
<dbReference type="InterPro" id="IPR039063">
    <property type="entry name" value="RibK_CTP-dep"/>
</dbReference>
<dbReference type="InterPro" id="IPR023465">
    <property type="entry name" value="Riboflavin_kinase_dom_sf"/>
</dbReference>
<evidence type="ECO:0000313" key="19">
    <source>
        <dbReference type="EMBL" id="UXH31783.1"/>
    </source>
</evidence>
<dbReference type="AlphaFoldDB" id="A0A9E7RUY3"/>
<comment type="cofactor">
    <cofactor evidence="16">
        <name>Mg(2+)</name>
        <dbReference type="ChEBI" id="CHEBI:18420"/>
    </cofactor>
    <text evidence="16">Binds 1 Mg(2+) ion per subunit.</text>
</comment>
<keyword evidence="5 16" id="KW-0285">Flavoprotein</keyword>
<dbReference type="HAMAP" id="MF_01285">
    <property type="entry name" value="Riboflavin_kinase"/>
    <property type="match status" value="1"/>
</dbReference>
<evidence type="ECO:0000256" key="8">
    <source>
        <dbReference type="ARBA" id="ARBA00022723"/>
    </source>
</evidence>
<evidence type="ECO:0000256" key="11">
    <source>
        <dbReference type="ARBA" id="ARBA00022842"/>
    </source>
</evidence>
<feature type="binding site" evidence="16">
    <location>
        <position position="98"/>
    </location>
    <ligand>
        <name>FMN</name>
        <dbReference type="ChEBI" id="CHEBI:58210"/>
    </ligand>
</feature>
<dbReference type="InterPro" id="IPR023602">
    <property type="entry name" value="Riboflavin_kinase_CTP-dep"/>
</dbReference>
<feature type="binding site" evidence="16">
    <location>
        <position position="39"/>
    </location>
    <ligand>
        <name>Mg(2+)</name>
        <dbReference type="ChEBI" id="CHEBI:18420"/>
    </ligand>
</feature>
<reference evidence="18 20" key="2">
    <citation type="submission" date="2023-12" db="EMBL/GenBank/DDBJ databases">
        <title>Phenotypic and Genomic Characterization of Methanothermobacter wolfeii Strain BSEL, a CO2-Capturing Archaeon with Minimal Nutrient Requirements.</title>
        <authorList>
            <person name="Ale Enriquez F."/>
            <person name="Ahring B.K."/>
        </authorList>
    </citation>
    <scope>NUCLEOTIDE SEQUENCE [LARGE SCALE GENOMIC DNA]</scope>
    <source>
        <strain evidence="18 20">BSEL-1</strain>
    </source>
</reference>
<organism evidence="19">
    <name type="scientific">Methanothermobacter wolfeii</name>
    <name type="common">Methanobacterium wolfei</name>
    <dbReference type="NCBI Taxonomy" id="145261"/>
    <lineage>
        <taxon>Archaea</taxon>
        <taxon>Methanobacteriati</taxon>
        <taxon>Methanobacteriota</taxon>
        <taxon>Methanomada group</taxon>
        <taxon>Methanobacteria</taxon>
        <taxon>Methanobacteriales</taxon>
        <taxon>Methanobacteriaceae</taxon>
        <taxon>Methanothermobacter</taxon>
    </lineage>
</organism>
<dbReference type="KEGG" id="mwo:MWSIV6_0041"/>
<evidence type="ECO:0000256" key="14">
    <source>
        <dbReference type="ARBA" id="ARBA00033116"/>
    </source>
</evidence>
<dbReference type="GO" id="GO:0009398">
    <property type="term" value="P:FMN biosynthetic process"/>
    <property type="evidence" value="ECO:0007669"/>
    <property type="project" value="UniProtKB-UniRule"/>
</dbReference>
<keyword evidence="8 16" id="KW-0479">Metal-binding</keyword>
<gene>
    <name evidence="16" type="primary">ribK</name>
    <name evidence="19" type="ORF">N5910_00265</name>
    <name evidence="18" type="ORF">U2150_06330</name>
</gene>
<reference evidence="19" key="1">
    <citation type="submission" date="2022-09" db="EMBL/GenBank/DDBJ databases">
        <title>Characterization of three MwoI isoschizomers from sequenced genome and metagenomes.</title>
        <authorList>
            <person name="Fomenkov A."/>
            <person name="Xu S.Y."/>
            <person name="Roberts R.J."/>
        </authorList>
    </citation>
    <scope>NUCLEOTIDE SEQUENCE</scope>
    <source>
        <strain evidence="19">DSM 2970</strain>
    </source>
</reference>
<evidence type="ECO:0000256" key="13">
    <source>
        <dbReference type="ARBA" id="ARBA00030544"/>
    </source>
</evidence>
<dbReference type="GO" id="GO:0000287">
    <property type="term" value="F:magnesium ion binding"/>
    <property type="evidence" value="ECO:0007669"/>
    <property type="project" value="UniProtKB-UniRule"/>
</dbReference>
<comment type="similarity">
    <text evidence="2 16">Belongs to the archaeal riboflavin kinase family.</text>
</comment>
<feature type="binding site" evidence="16">
    <location>
        <position position="41"/>
    </location>
    <ligand>
        <name>Mg(2+)</name>
        <dbReference type="ChEBI" id="CHEBI:18420"/>
    </ligand>
</feature>
<evidence type="ECO:0000313" key="18">
    <source>
        <dbReference type="EMBL" id="MEJ8543103.1"/>
    </source>
</evidence>
<dbReference type="EMBL" id="JAXUHJ010000010">
    <property type="protein sequence ID" value="MEJ8543103.1"/>
    <property type="molecule type" value="Genomic_DNA"/>
</dbReference>
<feature type="binding site" evidence="16">
    <location>
        <begin position="103"/>
        <end position="106"/>
    </location>
    <ligand>
        <name>CDP</name>
        <dbReference type="ChEBI" id="CHEBI:58069"/>
    </ligand>
</feature>
<dbReference type="InterPro" id="IPR023470">
    <property type="entry name" value="Riboflavin_kinase_archaeal"/>
</dbReference>
<evidence type="ECO:0000256" key="5">
    <source>
        <dbReference type="ARBA" id="ARBA00022630"/>
    </source>
</evidence>
<dbReference type="GeneID" id="58977711"/>
<comment type="pathway">
    <text evidence="1 16">Cofactor biosynthesis; FMN biosynthesis; FMN from riboflavin (CTP route): step 1/1.</text>
</comment>
<comment type="caution">
    <text evidence="16">Lacks conserved residue(s) required for the propagation of feature annotation.</text>
</comment>
<keyword evidence="11 16" id="KW-0460">Magnesium</keyword>
<protein>
    <recommendedName>
        <fullName evidence="4 16">Riboflavin kinase</fullName>
        <shortName evidence="16">RFK</shortName>
        <ecNumber evidence="3 16">2.7.1.161</ecNumber>
    </recommendedName>
    <alternativeName>
        <fullName evidence="13 16">CTP-dependent riboflavin kinase</fullName>
    </alternativeName>
    <alternativeName>
        <fullName evidence="14 16">CTP:riboflavin 5'-phosphotransferase</fullName>
    </alternativeName>
    <alternativeName>
        <fullName evidence="12 16">Flavokinase</fullName>
    </alternativeName>
</protein>
<evidence type="ECO:0000256" key="3">
    <source>
        <dbReference type="ARBA" id="ARBA00011987"/>
    </source>
</evidence>
<dbReference type="Pfam" id="PF01982">
    <property type="entry name" value="CTP-dep_RFKase"/>
    <property type="match status" value="1"/>
</dbReference>
<dbReference type="EMBL" id="CP104550">
    <property type="protein sequence ID" value="UXH31783.1"/>
    <property type="molecule type" value="Genomic_DNA"/>
</dbReference>
<dbReference type="PANTHER" id="PTHR40706:SF1">
    <property type="entry name" value="RIBOFLAVIN KINASE"/>
    <property type="match status" value="1"/>
</dbReference>
<evidence type="ECO:0000256" key="10">
    <source>
        <dbReference type="ARBA" id="ARBA00022777"/>
    </source>
</evidence>
<name>A0A9E7RUY3_METWO</name>
<feature type="binding site" evidence="16">
    <location>
        <begin position="10"/>
        <end position="15"/>
    </location>
    <ligand>
        <name>CDP</name>
        <dbReference type="ChEBI" id="CHEBI:58069"/>
    </ligand>
</feature>
<evidence type="ECO:0000256" key="7">
    <source>
        <dbReference type="ARBA" id="ARBA00022679"/>
    </source>
</evidence>
<dbReference type="Proteomes" id="UP001369247">
    <property type="component" value="Unassembled WGS sequence"/>
</dbReference>
<evidence type="ECO:0000259" key="17">
    <source>
        <dbReference type="Pfam" id="PF01982"/>
    </source>
</evidence>
<dbReference type="GO" id="GO:0009231">
    <property type="term" value="P:riboflavin biosynthetic process"/>
    <property type="evidence" value="ECO:0007669"/>
    <property type="project" value="InterPro"/>
</dbReference>
<evidence type="ECO:0000256" key="4">
    <source>
        <dbReference type="ARBA" id="ARBA00017394"/>
    </source>
</evidence>
<dbReference type="GO" id="GO:0008531">
    <property type="term" value="F:riboflavin kinase activity"/>
    <property type="evidence" value="ECO:0007669"/>
    <property type="project" value="InterPro"/>
</dbReference>
<feature type="domain" description="Riboflavin kinase" evidence="17">
    <location>
        <begin position="7"/>
        <end position="121"/>
    </location>
</feature>
<dbReference type="SUPFAM" id="SSF82114">
    <property type="entry name" value="Riboflavin kinase-like"/>
    <property type="match status" value="1"/>
</dbReference>
<sequence length="123" mass="13711">MQVKGRVRSGLGEGAYFMTRDVYLEPFREILGSDPFPGTLNIEIDDPLITEKILKGARRIRGGHGFGDVLYVKALLNDDVEGALVFPLKTRHSPSCLEFIAPMPLRKTLKLRDGDTVTLKIIN</sequence>
<evidence type="ECO:0000256" key="16">
    <source>
        <dbReference type="HAMAP-Rule" id="MF_01285"/>
    </source>
</evidence>
<evidence type="ECO:0000256" key="9">
    <source>
        <dbReference type="ARBA" id="ARBA00022741"/>
    </source>
</evidence>
<evidence type="ECO:0000256" key="12">
    <source>
        <dbReference type="ARBA" id="ARBA00029789"/>
    </source>
</evidence>
<feature type="binding site" evidence="16">
    <location>
        <position position="90"/>
    </location>
    <ligand>
        <name>FMN</name>
        <dbReference type="ChEBI" id="CHEBI:58210"/>
    </ligand>
</feature>
<proteinExistence type="inferred from homology"/>
<evidence type="ECO:0000313" key="20">
    <source>
        <dbReference type="Proteomes" id="UP001369247"/>
    </source>
</evidence>
<evidence type="ECO:0000256" key="2">
    <source>
        <dbReference type="ARBA" id="ARBA00006428"/>
    </source>
</evidence>
<dbReference type="Gene3D" id="2.40.30.30">
    <property type="entry name" value="Riboflavin kinase-like"/>
    <property type="match status" value="1"/>
</dbReference>
<evidence type="ECO:0000256" key="15">
    <source>
        <dbReference type="ARBA" id="ARBA00047857"/>
    </source>
</evidence>
<dbReference type="EC" id="2.7.1.161" evidence="3 16"/>
<dbReference type="GeneID" id="75105639"/>
<dbReference type="PANTHER" id="PTHR40706">
    <property type="entry name" value="RIBOFLAVIN KINASE"/>
    <property type="match status" value="1"/>
</dbReference>
<keyword evidence="20" id="KW-1185">Reference proteome</keyword>
<comment type="function">
    <text evidence="16">Catalyzes the CTP-dependent phosphorylation of riboflavin (vitamin B2) to form flavin mononucleotide (FMN).</text>
</comment>
<evidence type="ECO:0000256" key="6">
    <source>
        <dbReference type="ARBA" id="ARBA00022643"/>
    </source>
</evidence>
<keyword evidence="9 16" id="KW-0547">Nucleotide-binding</keyword>
<comment type="catalytic activity">
    <reaction evidence="15 16">
        <text>riboflavin + CTP = CDP + FMN + H(+)</text>
        <dbReference type="Rhea" id="RHEA:25021"/>
        <dbReference type="ChEBI" id="CHEBI:15378"/>
        <dbReference type="ChEBI" id="CHEBI:37563"/>
        <dbReference type="ChEBI" id="CHEBI:57986"/>
        <dbReference type="ChEBI" id="CHEBI:58069"/>
        <dbReference type="ChEBI" id="CHEBI:58210"/>
        <dbReference type="EC" id="2.7.1.161"/>
    </reaction>
</comment>
<dbReference type="RefSeq" id="WP_074358246.1">
    <property type="nucleotide sequence ID" value="NZ_CP104550.1"/>
</dbReference>